<dbReference type="RefSeq" id="WP_016173436.1">
    <property type="nucleotide sequence ID" value="NZ_ASWK01000001.1"/>
</dbReference>
<dbReference type="Proteomes" id="UP000014127">
    <property type="component" value="Unassembled WGS sequence"/>
</dbReference>
<evidence type="ECO:0000256" key="6">
    <source>
        <dbReference type="ARBA" id="ARBA00023088"/>
    </source>
</evidence>
<dbReference type="InterPro" id="IPR013783">
    <property type="entry name" value="Ig-like_fold"/>
</dbReference>
<feature type="region of interest" description="Disordered" evidence="7">
    <location>
        <begin position="2065"/>
        <end position="2087"/>
    </location>
</feature>
<keyword evidence="5" id="KW-0732">Signal</keyword>
<feature type="transmembrane region" description="Helical" evidence="8">
    <location>
        <begin position="2115"/>
        <end position="2133"/>
    </location>
</feature>
<gene>
    <name evidence="12" type="ORF">OMK_02316</name>
</gene>
<dbReference type="OrthoDB" id="1744455at2"/>
<feature type="domain" description="CNA-B" evidence="9">
    <location>
        <begin position="1646"/>
        <end position="1725"/>
    </location>
</feature>
<evidence type="ECO:0000259" key="11">
    <source>
        <dbReference type="Pfam" id="PF17961"/>
    </source>
</evidence>
<evidence type="ECO:0008006" key="14">
    <source>
        <dbReference type="Google" id="ProtNLM"/>
    </source>
</evidence>
<evidence type="ECO:0000259" key="10">
    <source>
        <dbReference type="Pfam" id="PF17802"/>
    </source>
</evidence>
<feature type="domain" description="CNA-B" evidence="9">
    <location>
        <begin position="1763"/>
        <end position="1865"/>
    </location>
</feature>
<reference evidence="12 13" key="1">
    <citation type="submission" date="2013-03" db="EMBL/GenBank/DDBJ databases">
        <title>The Genome Sequence of Enterococcus dispar ATCC_51266 (Illumina only assembly).</title>
        <authorList>
            <consortium name="The Broad Institute Genomics Platform"/>
            <consortium name="The Broad Institute Genome Sequencing Center for Infectious Disease"/>
            <person name="Earl A."/>
            <person name="Russ C."/>
            <person name="Gilmore M."/>
            <person name="Surin D."/>
            <person name="Walker B."/>
            <person name="Young S."/>
            <person name="Zeng Q."/>
            <person name="Gargeya S."/>
            <person name="Fitzgerald M."/>
            <person name="Haas B."/>
            <person name="Abouelleil A."/>
            <person name="Allen A.W."/>
            <person name="Alvarado L."/>
            <person name="Arachchi H.M."/>
            <person name="Berlin A.M."/>
            <person name="Chapman S.B."/>
            <person name="Gainer-Dewar J."/>
            <person name="Goldberg J."/>
            <person name="Griggs A."/>
            <person name="Gujja S."/>
            <person name="Hansen M."/>
            <person name="Howarth C."/>
            <person name="Imamovic A."/>
            <person name="Ireland A."/>
            <person name="Larimer J."/>
            <person name="McCowan C."/>
            <person name="Murphy C."/>
            <person name="Pearson M."/>
            <person name="Poon T.W."/>
            <person name="Priest M."/>
            <person name="Roberts A."/>
            <person name="Saif S."/>
            <person name="Shea T."/>
            <person name="Sisk P."/>
            <person name="Sykes S."/>
            <person name="Wortman J."/>
            <person name="Nusbaum C."/>
            <person name="Birren B."/>
        </authorList>
    </citation>
    <scope>NUCLEOTIDE SEQUENCE [LARGE SCALE GENOMIC DNA]</scope>
    <source>
        <strain evidence="12 13">ATCC 51266</strain>
    </source>
</reference>
<feature type="compositionally biased region" description="Low complexity" evidence="7">
    <location>
        <begin position="2065"/>
        <end position="2080"/>
    </location>
</feature>
<feature type="domain" description="CNA-B" evidence="9">
    <location>
        <begin position="1546"/>
        <end position="1639"/>
    </location>
</feature>
<comment type="caution">
    <text evidence="12">The sequence shown here is derived from an EMBL/GenBank/DDBJ whole genome shotgun (WGS) entry which is preliminary data.</text>
</comment>
<dbReference type="eggNOG" id="COG4932">
    <property type="taxonomic scope" value="Bacteria"/>
</dbReference>
<evidence type="ECO:0000256" key="5">
    <source>
        <dbReference type="ARBA" id="ARBA00022729"/>
    </source>
</evidence>
<dbReference type="InterPro" id="IPR008454">
    <property type="entry name" value="Collagen-bd_Cna-like_B-typ_dom"/>
</dbReference>
<keyword evidence="8" id="KW-0472">Membrane</keyword>
<dbReference type="InterPro" id="IPR011252">
    <property type="entry name" value="Fibrogen-bd_dom1"/>
</dbReference>
<evidence type="ECO:0000256" key="2">
    <source>
        <dbReference type="ARBA" id="ARBA00007257"/>
    </source>
</evidence>
<feature type="domain" description="SpaA-like prealbumin fold" evidence="10">
    <location>
        <begin position="1229"/>
        <end position="1326"/>
    </location>
</feature>
<feature type="region of interest" description="Disordered" evidence="7">
    <location>
        <begin position="178"/>
        <end position="211"/>
    </location>
</feature>
<keyword evidence="8" id="KW-0812">Transmembrane</keyword>
<evidence type="ECO:0000313" key="12">
    <source>
        <dbReference type="EMBL" id="EOT39320.1"/>
    </source>
</evidence>
<evidence type="ECO:0000313" key="13">
    <source>
        <dbReference type="Proteomes" id="UP000014127"/>
    </source>
</evidence>
<dbReference type="SUPFAM" id="SSF49478">
    <property type="entry name" value="Cna protein B-type domain"/>
    <property type="match status" value="7"/>
</dbReference>
<dbReference type="PANTHER" id="PTHR36108">
    <property type="entry name" value="COLOSSIN-B-RELATED"/>
    <property type="match status" value="1"/>
</dbReference>
<proteinExistence type="inferred from homology"/>
<keyword evidence="8" id="KW-1133">Transmembrane helix</keyword>
<evidence type="ECO:0000256" key="1">
    <source>
        <dbReference type="ARBA" id="ARBA00004168"/>
    </source>
</evidence>
<dbReference type="EMBL" id="AHYR01000011">
    <property type="protein sequence ID" value="EOT39320.1"/>
    <property type="molecule type" value="Genomic_DNA"/>
</dbReference>
<feature type="domain" description="CNA-B" evidence="9">
    <location>
        <begin position="1446"/>
        <end position="1540"/>
    </location>
</feature>
<feature type="domain" description="CNA-B" evidence="9">
    <location>
        <begin position="1872"/>
        <end position="1959"/>
    </location>
</feature>
<comment type="subcellular location">
    <subcellularLocation>
        <location evidence="1">Secreted</location>
        <location evidence="1">Cell wall</location>
        <topology evidence="1">Peptidoglycan-anchor</topology>
    </subcellularLocation>
</comment>
<evidence type="ECO:0000256" key="4">
    <source>
        <dbReference type="ARBA" id="ARBA00022525"/>
    </source>
</evidence>
<dbReference type="Pfam" id="PF17802">
    <property type="entry name" value="SpaA"/>
    <property type="match status" value="3"/>
</dbReference>
<feature type="compositionally biased region" description="Polar residues" evidence="7">
    <location>
        <begin position="178"/>
        <end position="204"/>
    </location>
</feature>
<dbReference type="InterPro" id="IPR041171">
    <property type="entry name" value="SDR_Ig"/>
</dbReference>
<evidence type="ECO:0000256" key="7">
    <source>
        <dbReference type="SAM" id="MobiDB-lite"/>
    </source>
</evidence>
<dbReference type="STRING" id="44009.RV01_GL001786"/>
<dbReference type="Gene3D" id="2.60.40.1280">
    <property type="match status" value="1"/>
</dbReference>
<dbReference type="Gene3D" id="2.60.40.740">
    <property type="match status" value="2"/>
</dbReference>
<accession>S1NB17</accession>
<dbReference type="InterPro" id="IPR041033">
    <property type="entry name" value="SpaA_PFL_dom_1"/>
</dbReference>
<keyword evidence="3" id="KW-0134">Cell wall</keyword>
<evidence type="ECO:0000259" key="9">
    <source>
        <dbReference type="Pfam" id="PF05738"/>
    </source>
</evidence>
<protein>
    <recommendedName>
        <fullName evidence="14">Gram-positive cocci surface proteins LPxTG domain-containing protein</fullName>
    </recommendedName>
</protein>
<dbReference type="PANTHER" id="PTHR36108:SF13">
    <property type="entry name" value="COLOSSIN-B-RELATED"/>
    <property type="match status" value="1"/>
</dbReference>
<comment type="similarity">
    <text evidence="2">Belongs to the serine-aspartate repeat-containing protein (SDr) family.</text>
</comment>
<dbReference type="InterPro" id="IPR008966">
    <property type="entry name" value="Adhesion_dom_sf"/>
</dbReference>
<keyword evidence="4" id="KW-0964">Secreted</keyword>
<dbReference type="Gene3D" id="2.60.40.10">
    <property type="entry name" value="Immunoglobulins"/>
    <property type="match status" value="3"/>
</dbReference>
<dbReference type="Pfam" id="PF05738">
    <property type="entry name" value="Cna_B"/>
    <property type="match status" value="6"/>
</dbReference>
<dbReference type="PATRIC" id="fig|1139219.3.peg.2261"/>
<feature type="domain" description="SDR-like Ig" evidence="11">
    <location>
        <begin position="286"/>
        <end position="364"/>
    </location>
</feature>
<dbReference type="GO" id="GO:0007155">
    <property type="term" value="P:cell adhesion"/>
    <property type="evidence" value="ECO:0007669"/>
    <property type="project" value="InterPro"/>
</dbReference>
<evidence type="ECO:0000256" key="8">
    <source>
        <dbReference type="SAM" id="Phobius"/>
    </source>
</evidence>
<keyword evidence="6" id="KW-0572">Peptidoglycan-anchor</keyword>
<organism evidence="12 13">
    <name type="scientific">Enterococcus dispar ATCC 51266</name>
    <dbReference type="NCBI Taxonomy" id="1139219"/>
    <lineage>
        <taxon>Bacteria</taxon>
        <taxon>Bacillati</taxon>
        <taxon>Bacillota</taxon>
        <taxon>Bacilli</taxon>
        <taxon>Lactobacillales</taxon>
        <taxon>Enterococcaceae</taxon>
        <taxon>Enterococcus</taxon>
    </lineage>
</organism>
<name>S1NB17_9ENTE</name>
<dbReference type="Gene3D" id="2.60.40.1140">
    <property type="entry name" value="Collagen-binding surface protein Cna, B-type domain"/>
    <property type="match status" value="6"/>
</dbReference>
<feature type="domain" description="SpaA-like prealbumin fold" evidence="10">
    <location>
        <begin position="1132"/>
        <end position="1217"/>
    </location>
</feature>
<keyword evidence="13" id="KW-1185">Reference proteome</keyword>
<feature type="domain" description="SpaA-like prealbumin fold" evidence="10">
    <location>
        <begin position="1343"/>
        <end position="1425"/>
    </location>
</feature>
<dbReference type="SUPFAM" id="SSF49401">
    <property type="entry name" value="Bacterial adhesins"/>
    <property type="match status" value="3"/>
</dbReference>
<feature type="domain" description="CNA-B" evidence="9">
    <location>
        <begin position="1967"/>
        <end position="2052"/>
    </location>
</feature>
<dbReference type="HOGENOM" id="CLU_231907_0_0_9"/>
<evidence type="ECO:0000256" key="3">
    <source>
        <dbReference type="ARBA" id="ARBA00022512"/>
    </source>
</evidence>
<sequence>MERKQKGFSWLTLITVLLTLFPFGEALLNGATVLAQTNKATYSIFQNEAGDARLSYRVDEKNQEVQWVIDYNKTASELPRILGFSLESENVKVKPTAITSNAGIHFTYKEGFLQTTATKEAQENYQVSFTTEYKKQFAITPQILEYDLNGNTIDLLANNSALTISLPALQHEATTVFSSTNANQKSNPVSQGQSSKRATNPRITSRTKEKGNEANLVDLDTANLLGDNKTILLNATLKNDQDQEIKDGDQIIIGQNIILEYNWRLPEGLRQAMLGYPEGASEDAFGGDYFTFKLPENFHINPTNADQTLTGELKDDQGTCFGRFVIQADGTVTFHFSDKVENRNDISGTFYVGGTVSDTKGNSNGNVEIKVPFVDEASDTTVHIQEPTYNALEKTVGKVSYSTTDPKKASVTWTIIGNKYGTEMTSGKIIDALPAYVTWNKITVYEYDVADVKADGTLNGNGKNVTATVTIGNDKNKVAVDLPTPSSKVYKVVIVTDIDLTKVTLNESISSSGKTITYTSPDIKNEAQLTSEEELDLTATASTTVTGNATVLKSFVAQHGNIVQWAITYTQKSAALPAVEIYELLDDKQDFCTADGILLTSASQMQSYLQSVTDPQTAVTVKKVGDKYVITMPAGTMGKVVIPIYTKLKTENLGKTVTNSASFTDSGGSKGTHYLASGVVKEADGKAVDFTNKTIPWTITINKKRTNQSDSIQLDKWTVTDTLQDGMYLPVSTAVALKEKITVIRYNKNGIKLGAVNDFTVGIEESSAQGVTKFTVAYTLEKNSDDYFIIQFKANYETLADTMVNNVVYYYISNDVEGKSQADGTYNHKNYYNIGLAKNGTYRYDKDTKNHYVNWGITINEDGHYYGQDAQVVDVLKPGQTYVENSFKVYQKVGSVFQEITGNIPLKLDNKNGTLTITGFKAGEQTAYKVTFDVLVKDIEDEANIPAGTVKNTVQYSDSNNAEIIKEAELSLDNRKAYVIKEKDAAGVITNDPDYPGKKITGYNVTVNPAGLVLFGVTIADEPNEFLNIIPASFKMMDGDYELKGNEDYLGTITPRGYIVTLAGKYEKLQKTLQITYKAEVNPIGKPGKEIQLKNTVKITGDNITQKEISDTTEDKFKISDAGGTAQGVTHKITLHKEDTQSQMPLENVRFDLYRKGSDAAIDTKLTDSEGNLIFEGLTYGTYIVKEGNALEGYYISSELQKGIEVIIKENGSTQSQTIALSYTNEQVGNLKLVKTDAANPDKKLKDAIFALYHADEEGKATTQVTQDANGNLVGDADTHYLTTQEDGSILVENLIPGGYIFKEITAPTGYALPKNPYTTVADVKAAAQAVTTISKTNESLKGTFKLKKAAENSLTALAGAEFTLTCDPVKAPIVKTSQTDGIVAFDLEYGYNYTITETKNPNGYKGDFELKNVALNKEGKVTVAGKELSDTIYLVTNELVTTQLAGTKTWDLKGNDADFIIPSEITIQLERKQENAADSHYQIINEVKTNAAKNWQYQFENLPVYDLAASAGVKFSYRIKEVPVAGFESQIKDAHITNTLKTKKITGLKTWDALATTYGILPNEITVNLEVSADNGQTWQKFMRQQAPVNMKVNAPDWTYNFANLPMYDYKGDALTYRVKEDAPTGFLPETDKYDLHNKLETTTVKVDKIWLDQNNYYSLRPEKLDFMLKVQVGEKWLDFKDVFQVDKEITLHDNGTNTWTGQFTDLPKYDTSGAVIHYGVVENLAGIKETYLPKDGDCELQEVAANGTAVFTNCLQATSLQVTKQWQDFDNQFESRPETVTFELQAYPEGTSEALAKVVTTPTNSTGRYQLRAPDYGTITVNELPQADQLQRKLHYKFVEVDTPVNYEAVTTFNSAGSQVITNQLLTTNVAGEKIWQDANNSTGVRPEQIEIQLLQNGLEMSGDAYTKVVTAAEDWHYEFLDLPKFAADGKAYVYSVKELAVTKDYEAVVTGMNITNYLKKVPYHVQKIWVDNNSNVRPKEITVTLTANDKVVETTVLSADNNWQYTWEQMPQIDEANQVITYQVIETDVPSGYGVTYEQNGYNFVVTNTLLATPIMPSNPTLPATATPTAAMPTSTTGRGKLPQTLGILSDTTSTTARRRLPNTGHQSNSRLLFSGFILLIFVGASGFIYRRYKA</sequence>
<dbReference type="Pfam" id="PF17961">
    <property type="entry name" value="Big_8"/>
    <property type="match status" value="1"/>
</dbReference>
<dbReference type="CDD" id="cd00222">
    <property type="entry name" value="CollagenBindB"/>
    <property type="match status" value="4"/>
</dbReference>